<feature type="domain" description="Soluble ligand binding" evidence="4">
    <location>
        <begin position="129"/>
        <end position="175"/>
    </location>
</feature>
<reference evidence="5 6" key="1">
    <citation type="submission" date="2020-07" db="EMBL/GenBank/DDBJ databases">
        <authorList>
            <person name="Xu S."/>
            <person name="Li A."/>
        </authorList>
    </citation>
    <scope>NUCLEOTIDE SEQUENCE [LARGE SCALE GENOMIC DNA]</scope>
    <source>
        <strain evidence="5 6">SG-8</strain>
    </source>
</reference>
<dbReference type="Pfam" id="PF10531">
    <property type="entry name" value="SLBB"/>
    <property type="match status" value="1"/>
</dbReference>
<proteinExistence type="predicted"/>
<accession>A0A7W3U1Y3</accession>
<keyword evidence="6" id="KW-1185">Reference proteome</keyword>
<dbReference type="GO" id="GO:0015159">
    <property type="term" value="F:polysaccharide transmembrane transporter activity"/>
    <property type="evidence" value="ECO:0007669"/>
    <property type="project" value="InterPro"/>
</dbReference>
<dbReference type="PROSITE" id="PS51257">
    <property type="entry name" value="PROKAR_LIPOPROTEIN"/>
    <property type="match status" value="1"/>
</dbReference>
<dbReference type="PANTHER" id="PTHR33619">
    <property type="entry name" value="POLYSACCHARIDE EXPORT PROTEIN GFCE-RELATED"/>
    <property type="match status" value="1"/>
</dbReference>
<keyword evidence="1 2" id="KW-0732">Signal</keyword>
<feature type="chain" id="PRO_5031288362" evidence="2">
    <location>
        <begin position="25"/>
        <end position="214"/>
    </location>
</feature>
<dbReference type="AlphaFoldDB" id="A0A7W3U1Y3"/>
<feature type="signal peptide" evidence="2">
    <location>
        <begin position="1"/>
        <end position="24"/>
    </location>
</feature>
<evidence type="ECO:0000256" key="1">
    <source>
        <dbReference type="ARBA" id="ARBA00022729"/>
    </source>
</evidence>
<name>A0A7W3U1Y3_9GAMM</name>
<dbReference type="InterPro" id="IPR003715">
    <property type="entry name" value="Poly_export_N"/>
</dbReference>
<evidence type="ECO:0000313" key="5">
    <source>
        <dbReference type="EMBL" id="MBB1087418.1"/>
    </source>
</evidence>
<gene>
    <name evidence="5" type="ORF">H4F99_02820</name>
</gene>
<protein>
    <submittedName>
        <fullName evidence="5">Polysaccharide biosynthesis/export family protein</fullName>
    </submittedName>
</protein>
<dbReference type="InterPro" id="IPR019554">
    <property type="entry name" value="Soluble_ligand-bd"/>
</dbReference>
<evidence type="ECO:0000256" key="2">
    <source>
        <dbReference type="SAM" id="SignalP"/>
    </source>
</evidence>
<feature type="domain" description="Polysaccharide export protein N-terminal" evidence="3">
    <location>
        <begin position="45"/>
        <end position="118"/>
    </location>
</feature>
<dbReference type="Proteomes" id="UP000552587">
    <property type="component" value="Unassembled WGS sequence"/>
</dbReference>
<dbReference type="Gene3D" id="3.10.560.10">
    <property type="entry name" value="Outer membrane lipoprotein wza domain like"/>
    <property type="match status" value="1"/>
</dbReference>
<evidence type="ECO:0000313" key="6">
    <source>
        <dbReference type="Proteomes" id="UP000552587"/>
    </source>
</evidence>
<dbReference type="PANTHER" id="PTHR33619:SF3">
    <property type="entry name" value="POLYSACCHARIDE EXPORT PROTEIN GFCE-RELATED"/>
    <property type="match status" value="1"/>
</dbReference>
<dbReference type="InterPro" id="IPR017477">
    <property type="entry name" value="PEP-CTERM_polysacc_export"/>
</dbReference>
<sequence length="214" mass="22700">MLPTRTALTRTFALLALAGSLALAGCASSGGASTTPPPDTEAQTAVDAYQIGVDDIVQVTVWRNPDLGITVPVRPDGMISVPLVGDVRAGGLTPTQVADDIREKLSVYVRDPQVAVILTDLRSHEYLSRVRVTGAVRQPVSIPYRQGMTVLDAILAAGGVTEFAAPARSELYRSGDEGTRNYAVELDRILDEGDLSTNFKVAPGDVITVPERTL</sequence>
<evidence type="ECO:0000259" key="4">
    <source>
        <dbReference type="Pfam" id="PF10531"/>
    </source>
</evidence>
<dbReference type="InterPro" id="IPR049712">
    <property type="entry name" value="Poly_export"/>
</dbReference>
<evidence type="ECO:0000259" key="3">
    <source>
        <dbReference type="Pfam" id="PF02563"/>
    </source>
</evidence>
<dbReference type="EMBL" id="JACHTE010000002">
    <property type="protein sequence ID" value="MBB1087418.1"/>
    <property type="molecule type" value="Genomic_DNA"/>
</dbReference>
<comment type="caution">
    <text evidence="5">The sequence shown here is derived from an EMBL/GenBank/DDBJ whole genome shotgun (WGS) entry which is preliminary data.</text>
</comment>
<organism evidence="5 6">
    <name type="scientific">Marilutibacter penaei</name>
    <dbReference type="NCBI Taxonomy" id="2759900"/>
    <lineage>
        <taxon>Bacteria</taxon>
        <taxon>Pseudomonadati</taxon>
        <taxon>Pseudomonadota</taxon>
        <taxon>Gammaproteobacteria</taxon>
        <taxon>Lysobacterales</taxon>
        <taxon>Lysobacteraceae</taxon>
        <taxon>Marilutibacter</taxon>
    </lineage>
</organism>
<dbReference type="NCBIfam" id="TIGR03027">
    <property type="entry name" value="pepcterm_export"/>
    <property type="match status" value="1"/>
</dbReference>
<dbReference type="Gene3D" id="3.30.1950.10">
    <property type="entry name" value="wza like domain"/>
    <property type="match status" value="1"/>
</dbReference>
<dbReference type="Pfam" id="PF02563">
    <property type="entry name" value="Poly_export"/>
    <property type="match status" value="1"/>
</dbReference>